<evidence type="ECO:0000259" key="6">
    <source>
        <dbReference type="SMART" id="SM00849"/>
    </source>
</evidence>
<dbReference type="InterPro" id="IPR001279">
    <property type="entry name" value="Metallo-B-lactamas"/>
</dbReference>
<organism evidence="7">
    <name type="scientific">uncultured delta proteobacterium</name>
    <dbReference type="NCBI Taxonomy" id="34034"/>
    <lineage>
        <taxon>Bacteria</taxon>
        <taxon>Deltaproteobacteria</taxon>
        <taxon>environmental samples</taxon>
    </lineage>
</organism>
<keyword evidence="3" id="KW-0378">Hydrolase</keyword>
<dbReference type="InterPro" id="IPR036866">
    <property type="entry name" value="RibonucZ/Hydroxyglut_hydro"/>
</dbReference>
<evidence type="ECO:0000256" key="3">
    <source>
        <dbReference type="ARBA" id="ARBA00022801"/>
    </source>
</evidence>
<reference evidence="7" key="1">
    <citation type="submission" date="2016-04" db="EMBL/GenBank/DDBJ databases">
        <authorList>
            <person name="Evans L.H."/>
            <person name="Alamgir A."/>
            <person name="Owens N."/>
            <person name="Weber N.D."/>
            <person name="Virtaneva K."/>
            <person name="Barbian K."/>
            <person name="Babar A."/>
            <person name="Rosenke K."/>
        </authorList>
    </citation>
    <scope>NUCLEOTIDE SEQUENCE</scope>
    <source>
        <strain evidence="7">86</strain>
    </source>
</reference>
<proteinExistence type="inferred from homology"/>
<feature type="domain" description="Metallo-beta-lactamase" evidence="6">
    <location>
        <begin position="73"/>
        <end position="275"/>
    </location>
</feature>
<dbReference type="AlphaFoldDB" id="A0A212IT54"/>
<comment type="similarity">
    <text evidence="1">Belongs to the metallo-beta-lactamase superfamily.</text>
</comment>
<dbReference type="SMART" id="SM00849">
    <property type="entry name" value="Lactamase_B"/>
    <property type="match status" value="1"/>
</dbReference>
<evidence type="ECO:0000313" key="7">
    <source>
        <dbReference type="EMBL" id="SBV90388.1"/>
    </source>
</evidence>
<sequence>MRKTIVGWLITVGMLLLGSGTAPAAPAPEPVIIGNARVTALQDMPGEMPLTIFRGADLQAMQAMVPSGRAPAGVTVFLVQLSGQNMLVDTGFGANEPERRSALPELLRRVGVGMGDIGTVLLTHMHGDHIGGLVKDGAAVFSKAVIMVSEKELAFWTDPKTVKENPGLDKNVQMVKDVQKAYGDRLKTFAFNDPVAFGLTAIAATGHTPGHTMFLLLSEDSPLLFWGDLVHAAALQFANPDICATYDMNMPEAVATRRDVFAKAARERFPVAGAHLPFPAIGRVTKKDSGGEYEFTPGL</sequence>
<dbReference type="EMBL" id="FLUQ01000001">
    <property type="protein sequence ID" value="SBV90388.1"/>
    <property type="molecule type" value="Genomic_DNA"/>
</dbReference>
<keyword evidence="2" id="KW-0479">Metal-binding</keyword>
<dbReference type="GO" id="GO:0016787">
    <property type="term" value="F:hydrolase activity"/>
    <property type="evidence" value="ECO:0007669"/>
    <property type="project" value="UniProtKB-KW"/>
</dbReference>
<dbReference type="CDD" id="cd07720">
    <property type="entry name" value="OPHC2-like_MBL-fold"/>
    <property type="match status" value="1"/>
</dbReference>
<protein>
    <submittedName>
        <fullName evidence="7">Putative Beta-lactamase domain protein</fullName>
    </submittedName>
</protein>
<dbReference type="Pfam" id="PF00753">
    <property type="entry name" value="Lactamase_B"/>
    <property type="match status" value="1"/>
</dbReference>
<accession>A0A212IT54</accession>
<gene>
    <name evidence="7" type="ORF">KL86DPRO_10004</name>
</gene>
<evidence type="ECO:0000256" key="5">
    <source>
        <dbReference type="SAM" id="SignalP"/>
    </source>
</evidence>
<dbReference type="PANTHER" id="PTHR42978">
    <property type="entry name" value="QUORUM-QUENCHING LACTONASE YTNP-RELATED-RELATED"/>
    <property type="match status" value="1"/>
</dbReference>
<keyword evidence="4" id="KW-0862">Zinc</keyword>
<dbReference type="GO" id="GO:0046872">
    <property type="term" value="F:metal ion binding"/>
    <property type="evidence" value="ECO:0007669"/>
    <property type="project" value="UniProtKB-KW"/>
</dbReference>
<dbReference type="PANTHER" id="PTHR42978:SF6">
    <property type="entry name" value="QUORUM-QUENCHING LACTONASE YTNP-RELATED"/>
    <property type="match status" value="1"/>
</dbReference>
<name>A0A212IT54_9DELT</name>
<feature type="signal peptide" evidence="5">
    <location>
        <begin position="1"/>
        <end position="24"/>
    </location>
</feature>
<evidence type="ECO:0000256" key="4">
    <source>
        <dbReference type="ARBA" id="ARBA00022833"/>
    </source>
</evidence>
<keyword evidence="5" id="KW-0732">Signal</keyword>
<dbReference type="SUPFAM" id="SSF56281">
    <property type="entry name" value="Metallo-hydrolase/oxidoreductase"/>
    <property type="match status" value="1"/>
</dbReference>
<dbReference type="Gene3D" id="3.60.15.10">
    <property type="entry name" value="Ribonuclease Z/Hydroxyacylglutathione hydrolase-like"/>
    <property type="match status" value="1"/>
</dbReference>
<evidence type="ECO:0000256" key="1">
    <source>
        <dbReference type="ARBA" id="ARBA00007749"/>
    </source>
</evidence>
<feature type="chain" id="PRO_5012894352" evidence="5">
    <location>
        <begin position="25"/>
        <end position="299"/>
    </location>
</feature>
<evidence type="ECO:0000256" key="2">
    <source>
        <dbReference type="ARBA" id="ARBA00022723"/>
    </source>
</evidence>
<dbReference type="InterPro" id="IPR051013">
    <property type="entry name" value="MBL_superfamily_lactonases"/>
</dbReference>